<name>A0A2S8GUQ2_9BACT</name>
<dbReference type="Proteomes" id="UP000237819">
    <property type="component" value="Unassembled WGS sequence"/>
</dbReference>
<proteinExistence type="predicted"/>
<feature type="region of interest" description="Disordered" evidence="1">
    <location>
        <begin position="170"/>
        <end position="194"/>
    </location>
</feature>
<protein>
    <submittedName>
        <fullName evidence="2">Uncharacterized protein</fullName>
    </submittedName>
</protein>
<evidence type="ECO:0000313" key="2">
    <source>
        <dbReference type="EMBL" id="PQO48132.1"/>
    </source>
</evidence>
<evidence type="ECO:0000313" key="3">
    <source>
        <dbReference type="Proteomes" id="UP000237819"/>
    </source>
</evidence>
<accession>A0A2S8GUQ2</accession>
<gene>
    <name evidence="2" type="ORF">C5Y93_00175</name>
</gene>
<organism evidence="2 3">
    <name type="scientific">Blastopirellula marina</name>
    <dbReference type="NCBI Taxonomy" id="124"/>
    <lineage>
        <taxon>Bacteria</taxon>
        <taxon>Pseudomonadati</taxon>
        <taxon>Planctomycetota</taxon>
        <taxon>Planctomycetia</taxon>
        <taxon>Pirellulales</taxon>
        <taxon>Pirellulaceae</taxon>
        <taxon>Blastopirellula</taxon>
    </lineage>
</organism>
<sequence>MSANGFSRCCAQSIDTTMFLRKVILFGALSLMTMLFGSSVVGGPATAQANDWTQSPSIYSHNPETGERVAQYAQPQPAFVYENPTYMKSGYHHRRMTLRNGDGSLDQFHVVEEWGRPVRPYGEWERPFRPYSVPYQLWGEPYGGLGPIYQNYPYPVPYANPGGGYGNRPGYGNGPGHGPGPGYGNGPGRGPYNY</sequence>
<comment type="caution">
    <text evidence="2">The sequence shown here is derived from an EMBL/GenBank/DDBJ whole genome shotgun (WGS) entry which is preliminary data.</text>
</comment>
<reference evidence="2 3" key="1">
    <citation type="submission" date="2018-02" db="EMBL/GenBank/DDBJ databases">
        <title>Comparative genomes isolates from brazilian mangrove.</title>
        <authorList>
            <person name="Araujo J.E."/>
            <person name="Taketani R.G."/>
            <person name="Silva M.C.P."/>
            <person name="Loureco M.V."/>
            <person name="Andreote F.D."/>
        </authorList>
    </citation>
    <scope>NUCLEOTIDE SEQUENCE [LARGE SCALE GENOMIC DNA]</scope>
    <source>
        <strain evidence="2 3">Nap-Phe MGV</strain>
    </source>
</reference>
<evidence type="ECO:0000256" key="1">
    <source>
        <dbReference type="SAM" id="MobiDB-lite"/>
    </source>
</evidence>
<dbReference type="EMBL" id="PUHZ01000001">
    <property type="protein sequence ID" value="PQO48132.1"/>
    <property type="molecule type" value="Genomic_DNA"/>
</dbReference>
<dbReference type="AlphaFoldDB" id="A0A2S8GUQ2"/>